<dbReference type="Proteomes" id="UP000544134">
    <property type="component" value="Unassembled WGS sequence"/>
</dbReference>
<reference evidence="1 2" key="1">
    <citation type="submission" date="2020-04" db="EMBL/GenBank/DDBJ databases">
        <title>Paraburkholderia sp. RP-4-7 isolated from soil.</title>
        <authorList>
            <person name="Dahal R.H."/>
        </authorList>
    </citation>
    <scope>NUCLEOTIDE SEQUENCE [LARGE SCALE GENOMIC DNA]</scope>
    <source>
        <strain evidence="1 2">RP-4-7</strain>
    </source>
</reference>
<organism evidence="1 2">
    <name type="scientific">Paraburkholderia polaris</name>
    <dbReference type="NCBI Taxonomy" id="2728848"/>
    <lineage>
        <taxon>Bacteria</taxon>
        <taxon>Pseudomonadati</taxon>
        <taxon>Pseudomonadota</taxon>
        <taxon>Betaproteobacteria</taxon>
        <taxon>Burkholderiales</taxon>
        <taxon>Burkholderiaceae</taxon>
        <taxon>Paraburkholderia</taxon>
    </lineage>
</organism>
<evidence type="ECO:0000313" key="2">
    <source>
        <dbReference type="Proteomes" id="UP000544134"/>
    </source>
</evidence>
<keyword evidence="2" id="KW-1185">Reference proteome</keyword>
<dbReference type="AlphaFoldDB" id="A0A848INX4"/>
<gene>
    <name evidence="1" type="ORF">HHL24_26600</name>
</gene>
<proteinExistence type="predicted"/>
<comment type="caution">
    <text evidence="1">The sequence shown here is derived from an EMBL/GenBank/DDBJ whole genome shotgun (WGS) entry which is preliminary data.</text>
</comment>
<name>A0A848INX4_9BURK</name>
<sequence length="172" mass="19797">MSELLKTAVREHKMAGRLGQIFVVAPQLELACGRVADFIGLRFQGEKDPLIKELLTRAVEGYKSARKECNPELAFLHGLFEYADRLYRRRHVAKQGEKYFVWLPMIESVTQFESKYQTMEIGTIAERCPDEITQHSAAFQLAARTLPGELFRQFLEDFDGSHRHSNREALAH</sequence>
<protein>
    <submittedName>
        <fullName evidence="1">Uncharacterized protein</fullName>
    </submittedName>
</protein>
<dbReference type="EMBL" id="JABBGJ010000031">
    <property type="protein sequence ID" value="NMM01495.1"/>
    <property type="molecule type" value="Genomic_DNA"/>
</dbReference>
<accession>A0A848INX4</accession>
<evidence type="ECO:0000313" key="1">
    <source>
        <dbReference type="EMBL" id="NMM01495.1"/>
    </source>
</evidence>